<dbReference type="OrthoDB" id="1375620at2"/>
<reference evidence="1 2" key="1">
    <citation type="submission" date="2019-02" db="EMBL/GenBank/DDBJ databases">
        <title>Flavobacterium sp. RD-2-33 isolated from forest soil.</title>
        <authorList>
            <person name="Chaudhary D.K."/>
        </authorList>
    </citation>
    <scope>NUCLEOTIDE SEQUENCE [LARGE SCALE GENOMIC DNA]</scope>
    <source>
        <strain evidence="1 2">RD-2-33</strain>
    </source>
</reference>
<evidence type="ECO:0000313" key="1">
    <source>
        <dbReference type="EMBL" id="TBX69140.1"/>
    </source>
</evidence>
<organism evidence="1 2">
    <name type="scientific">Flavobacterium silvisoli</name>
    <dbReference type="NCBI Taxonomy" id="2529433"/>
    <lineage>
        <taxon>Bacteria</taxon>
        <taxon>Pseudomonadati</taxon>
        <taxon>Bacteroidota</taxon>
        <taxon>Flavobacteriia</taxon>
        <taxon>Flavobacteriales</taxon>
        <taxon>Flavobacteriaceae</taxon>
        <taxon>Flavobacterium</taxon>
    </lineage>
</organism>
<accession>A0A4V2L537</accession>
<dbReference type="AlphaFoldDB" id="A0A4V2L537"/>
<dbReference type="RefSeq" id="WP_131475915.1">
    <property type="nucleotide sequence ID" value="NZ_SJPE01000007.1"/>
</dbReference>
<protein>
    <submittedName>
        <fullName evidence="1">Uncharacterized protein</fullName>
    </submittedName>
</protein>
<comment type="caution">
    <text evidence="1">The sequence shown here is derived from an EMBL/GenBank/DDBJ whole genome shotgun (WGS) entry which is preliminary data.</text>
</comment>
<dbReference type="Proteomes" id="UP000293300">
    <property type="component" value="Unassembled WGS sequence"/>
</dbReference>
<proteinExistence type="predicted"/>
<evidence type="ECO:0000313" key="2">
    <source>
        <dbReference type="Proteomes" id="UP000293300"/>
    </source>
</evidence>
<gene>
    <name evidence="1" type="ORF">EZL74_07105</name>
</gene>
<keyword evidence="2" id="KW-1185">Reference proteome</keyword>
<name>A0A4V2L537_9FLAO</name>
<sequence length="119" mass="13266">MSAKKILLLGIVWLLLLLFSNLTVANTAMVIAPKGSKEVSLFKAGHSFTKDLLQPQGLSTARLTSEQVAKPMPFGYTVLQYDEITRLVLGFLGTTTAVLQDTNRCESVSRLLFPYHFFW</sequence>
<dbReference type="EMBL" id="SJPE01000007">
    <property type="protein sequence ID" value="TBX69140.1"/>
    <property type="molecule type" value="Genomic_DNA"/>
</dbReference>